<feature type="compositionally biased region" description="Basic and acidic residues" evidence="3">
    <location>
        <begin position="664"/>
        <end position="676"/>
    </location>
</feature>
<dbReference type="GO" id="GO:0007623">
    <property type="term" value="P:circadian rhythm"/>
    <property type="evidence" value="ECO:0007669"/>
    <property type="project" value="InterPro"/>
</dbReference>
<name>A0A915ZG60_9GLOM</name>
<feature type="compositionally biased region" description="Polar residues" evidence="3">
    <location>
        <begin position="363"/>
        <end position="377"/>
    </location>
</feature>
<feature type="compositionally biased region" description="Low complexity" evidence="3">
    <location>
        <begin position="739"/>
        <end position="784"/>
    </location>
</feature>
<feature type="compositionally biased region" description="Basic and acidic residues" evidence="3">
    <location>
        <begin position="25"/>
        <end position="37"/>
    </location>
</feature>
<keyword evidence="1 2" id="KW-0694">RNA-binding</keyword>
<dbReference type="SUPFAM" id="SSF46785">
    <property type="entry name" value="Winged helix' DNA-binding domain"/>
    <property type="match status" value="1"/>
</dbReference>
<evidence type="ECO:0000256" key="2">
    <source>
        <dbReference type="PROSITE-ProRule" id="PRU00332"/>
    </source>
</evidence>
<feature type="compositionally biased region" description="Pro residues" evidence="3">
    <location>
        <begin position="725"/>
        <end position="737"/>
    </location>
</feature>
<dbReference type="SMR" id="A0A915ZG60"/>
<evidence type="ECO:0000313" key="6">
    <source>
        <dbReference type="Proteomes" id="UP000684084"/>
    </source>
</evidence>
<feature type="region of interest" description="Disordered" evidence="3">
    <location>
        <begin position="418"/>
        <end position="470"/>
    </location>
</feature>
<feature type="compositionally biased region" description="Low complexity" evidence="3">
    <location>
        <begin position="684"/>
        <end position="694"/>
    </location>
</feature>
<dbReference type="AlphaFoldDB" id="A0A915ZG60"/>
<dbReference type="Gene3D" id="1.10.10.10">
    <property type="entry name" value="Winged helix-like DNA-binding domain superfamily/Winged helix DNA-binding domain"/>
    <property type="match status" value="1"/>
</dbReference>
<feature type="region of interest" description="Disordered" evidence="3">
    <location>
        <begin position="664"/>
        <end position="784"/>
    </location>
</feature>
<dbReference type="PROSITE" id="PS50961">
    <property type="entry name" value="HTH_LA"/>
    <property type="match status" value="1"/>
</dbReference>
<evidence type="ECO:0000256" key="1">
    <source>
        <dbReference type="ARBA" id="ARBA00022884"/>
    </source>
</evidence>
<comment type="caution">
    <text evidence="5">The sequence shown here is derived from an EMBL/GenBank/DDBJ whole genome shotgun (WGS) entry which is preliminary data.</text>
</comment>
<dbReference type="InterPro" id="IPR006630">
    <property type="entry name" value="La_HTH"/>
</dbReference>
<dbReference type="Pfam" id="PF09421">
    <property type="entry name" value="FRQ"/>
    <property type="match status" value="2"/>
</dbReference>
<feature type="compositionally biased region" description="Low complexity" evidence="3">
    <location>
        <begin position="383"/>
        <end position="402"/>
    </location>
</feature>
<dbReference type="InterPro" id="IPR036390">
    <property type="entry name" value="WH_DNA-bd_sf"/>
</dbReference>
<sequence>MSSLETTKLGDNITKLPINSTTTVEKCESSSLTKREIDAEDSEMNLFLSDESSGNDQEMDEASGETSGETSNGSNSSNSKKSNSSISTMEAWFREFNQNTKELNKNNFDDDDSETPYYVNSYKTHPKHPKHPKLVSNQQPSLISRHQHSQRTGHHAVSNHGNFHEKCEESSGSDSYRSVIDDLTLKNQKLRQKLRKLERIHSKSLHKEKLFEVRYYQMPRGKRHELEEYLRQFAAQLSTPNSSSTQNSTNVNDSTENSLSLDTLSIKASDKSKMKQVVRAIENVFTTKPSLDDHYLKDQEDADPQGYVYLNLLTNMAQLHTMSVTLPFVKQAIRTFSNCLELNEDDTKVRWRTGLDHIKPDQFSLSGGSSENLSRNGGVSEISSSTGDKQSDSSPSNPLSESIQNYSLDQKNSANAYITPSSLTSSNTNNQQVKSTPQITHYRPVFLHRNASSSSSSSNETNSENDQHDGPVIYYEGGLFCTDFSRDVIMDDDDKPTTSSGTQSSPALDNSIEDDNIDIFKERWNIPHYKRATNSILGGNNTILMEISDIGQETDESLTKLCDICGHNDHCSLSCSHISVDNTMIAVDDRHKVNSIGINDGLNKILMEKDIEFNHQSEKNYGEINDWNDQVSKCIPDYKRLHTTKVPGIITEDNFMLLVQTSHPPEKKISRSKESLVDNEINLSSSSNSSNSSSTDMGQQNNERPQQSSKSHKIISTKLFQLPPSMSPQPRTSPPPGVRRTSFATRSKTSSSDSGGSSGYGSSSSPYSNNFSEPSSSETSRDNSYLLKNNTLLQLSRSNNTNSKCSQYDEIQDMELDSLSSDSSDPSPFINIDADEDEELEVKDNENNKCRKNRVEESVLGMNLRLQDAAIEERRKLADKAAPQEQRTMYLKNIMASSLAMIEALGDNKNSNVIDGGMDALPTAPLPFFNQQFNFSEGNAQSSSSSSNLGVNNLNNLNDNYNNDDINL</sequence>
<feature type="compositionally biased region" description="Low complexity" evidence="3">
    <location>
        <begin position="64"/>
        <end position="85"/>
    </location>
</feature>
<dbReference type="GO" id="GO:0005634">
    <property type="term" value="C:nucleus"/>
    <property type="evidence" value="ECO:0007669"/>
    <property type="project" value="InterPro"/>
</dbReference>
<feature type="compositionally biased region" description="Polar residues" evidence="3">
    <location>
        <begin position="695"/>
        <end position="709"/>
    </location>
</feature>
<organism evidence="5 6">
    <name type="scientific">Rhizophagus irregularis</name>
    <dbReference type="NCBI Taxonomy" id="588596"/>
    <lineage>
        <taxon>Eukaryota</taxon>
        <taxon>Fungi</taxon>
        <taxon>Fungi incertae sedis</taxon>
        <taxon>Mucoromycota</taxon>
        <taxon>Glomeromycotina</taxon>
        <taxon>Glomeromycetes</taxon>
        <taxon>Glomerales</taxon>
        <taxon>Glomeraceae</taxon>
        <taxon>Rhizophagus</taxon>
    </lineage>
</organism>
<feature type="region of interest" description="Disordered" evidence="3">
    <location>
        <begin position="360"/>
        <end position="403"/>
    </location>
</feature>
<feature type="compositionally biased region" description="Low complexity" evidence="3">
    <location>
        <begin position="452"/>
        <end position="464"/>
    </location>
</feature>
<feature type="compositionally biased region" description="Low complexity" evidence="3">
    <location>
        <begin position="419"/>
        <end position="430"/>
    </location>
</feature>
<dbReference type="VEuPathDB" id="FungiDB:RhiirFUN_026359"/>
<dbReference type="OrthoDB" id="2536795at2759"/>
<proteinExistence type="predicted"/>
<dbReference type="InterPro" id="IPR036388">
    <property type="entry name" value="WH-like_DNA-bd_sf"/>
</dbReference>
<feature type="domain" description="HTH La-type RNA-binding" evidence="4">
    <location>
        <begin position="267"/>
        <end position="359"/>
    </location>
</feature>
<dbReference type="GO" id="GO:0005737">
    <property type="term" value="C:cytoplasm"/>
    <property type="evidence" value="ECO:0007669"/>
    <property type="project" value="InterPro"/>
</dbReference>
<evidence type="ECO:0000259" key="4">
    <source>
        <dbReference type="PROSITE" id="PS50961"/>
    </source>
</evidence>
<feature type="region of interest" description="Disordered" evidence="3">
    <location>
        <begin position="237"/>
        <end position="256"/>
    </location>
</feature>
<evidence type="ECO:0000256" key="3">
    <source>
        <dbReference type="SAM" id="MobiDB-lite"/>
    </source>
</evidence>
<reference evidence="5" key="1">
    <citation type="submission" date="2020-05" db="EMBL/GenBank/DDBJ databases">
        <authorList>
            <person name="Rincon C."/>
            <person name="Sanders R I."/>
            <person name="Robbins C."/>
            <person name="Chaturvedi A."/>
        </authorList>
    </citation>
    <scope>NUCLEOTIDE SEQUENCE</scope>
    <source>
        <strain evidence="5">CHB12</strain>
    </source>
</reference>
<feature type="compositionally biased region" description="Low complexity" evidence="3">
    <location>
        <begin position="942"/>
        <end position="956"/>
    </location>
</feature>
<dbReference type="Proteomes" id="UP000684084">
    <property type="component" value="Unassembled WGS sequence"/>
</dbReference>
<feature type="region of interest" description="Disordered" evidence="3">
    <location>
        <begin position="491"/>
        <end position="511"/>
    </location>
</feature>
<dbReference type="GO" id="GO:0006355">
    <property type="term" value="P:regulation of DNA-templated transcription"/>
    <property type="evidence" value="ECO:0007669"/>
    <property type="project" value="InterPro"/>
</dbReference>
<gene>
    <name evidence="5" type="ORF">CHRIB12_LOCUS14823</name>
</gene>
<dbReference type="InterPro" id="IPR018554">
    <property type="entry name" value="FRQ"/>
</dbReference>
<protein>
    <recommendedName>
        <fullName evidence="4">HTH La-type RNA-binding domain-containing protein</fullName>
    </recommendedName>
</protein>
<dbReference type="EMBL" id="CAGKOT010000034">
    <property type="protein sequence ID" value="CAB5375305.1"/>
    <property type="molecule type" value="Genomic_DNA"/>
</dbReference>
<feature type="region of interest" description="Disordered" evidence="3">
    <location>
        <begin position="1"/>
        <end position="86"/>
    </location>
</feature>
<feature type="compositionally biased region" description="Polar residues" evidence="3">
    <location>
        <begin position="497"/>
        <end position="508"/>
    </location>
</feature>
<feature type="compositionally biased region" description="Low complexity" evidence="3">
    <location>
        <begin position="238"/>
        <end position="255"/>
    </location>
</feature>
<dbReference type="GO" id="GO:0003723">
    <property type="term" value="F:RNA binding"/>
    <property type="evidence" value="ECO:0007669"/>
    <property type="project" value="UniProtKB-UniRule"/>
</dbReference>
<accession>A0A915ZG60</accession>
<evidence type="ECO:0000313" key="5">
    <source>
        <dbReference type="EMBL" id="CAB5375305.1"/>
    </source>
</evidence>
<feature type="region of interest" description="Disordered" evidence="3">
    <location>
        <begin position="937"/>
        <end position="956"/>
    </location>
</feature>